<evidence type="ECO:0000313" key="3">
    <source>
        <dbReference type="EMBL" id="KAJ7736897.1"/>
    </source>
</evidence>
<feature type="coiled-coil region" evidence="1">
    <location>
        <begin position="74"/>
        <end position="101"/>
    </location>
</feature>
<dbReference type="EMBL" id="JARKIB010000119">
    <property type="protein sequence ID" value="KAJ7736897.1"/>
    <property type="molecule type" value="Genomic_DNA"/>
</dbReference>
<sequence>MSNAPECPSKKTPTGIQVESESDGHIEGKCITDQGDTVWDLAETHRGNDGPTSIRREERLGVRKTKVGEPYDQVVELIQSVHRLQKQVTCMQNEMQAMQNKQGKTQALGYHWITKYIMKRTISIHAELIKSKEKELAAAEVNEKYEATVRCLRAFNEIIFDVKREPTPPRTRILDEDRKWRLNSHGLTNIAGLLEDRRKSRRTSLPPKINTDRFWALDILTPDEQLLCRSLHAQWKTVRRQRNNRQHAILDIETALRRTEQAAGEQFTVLEKMLATNPKRRKRENDKLGVRRELFARPGEYDAPVSQLEKEIAKLQMEKAELEQQIEKRARQED</sequence>
<feature type="coiled-coil region" evidence="1">
    <location>
        <begin position="305"/>
        <end position="332"/>
    </location>
</feature>
<protein>
    <submittedName>
        <fullName evidence="3">Uncharacterized protein</fullName>
    </submittedName>
</protein>
<name>A0AAD7MYY3_9AGAR</name>
<accession>A0AAD7MYY3</accession>
<dbReference type="Proteomes" id="UP001215598">
    <property type="component" value="Unassembled WGS sequence"/>
</dbReference>
<gene>
    <name evidence="3" type="ORF">B0H16DRAFT_1891847</name>
</gene>
<keyword evidence="4" id="KW-1185">Reference proteome</keyword>
<evidence type="ECO:0000313" key="4">
    <source>
        <dbReference type="Proteomes" id="UP001215598"/>
    </source>
</evidence>
<feature type="region of interest" description="Disordered" evidence="2">
    <location>
        <begin position="1"/>
        <end position="29"/>
    </location>
</feature>
<evidence type="ECO:0000256" key="2">
    <source>
        <dbReference type="SAM" id="MobiDB-lite"/>
    </source>
</evidence>
<proteinExistence type="predicted"/>
<reference evidence="3" key="1">
    <citation type="submission" date="2023-03" db="EMBL/GenBank/DDBJ databases">
        <title>Massive genome expansion in bonnet fungi (Mycena s.s.) driven by repeated elements and novel gene families across ecological guilds.</title>
        <authorList>
            <consortium name="Lawrence Berkeley National Laboratory"/>
            <person name="Harder C.B."/>
            <person name="Miyauchi S."/>
            <person name="Viragh M."/>
            <person name="Kuo A."/>
            <person name="Thoen E."/>
            <person name="Andreopoulos B."/>
            <person name="Lu D."/>
            <person name="Skrede I."/>
            <person name="Drula E."/>
            <person name="Henrissat B."/>
            <person name="Morin E."/>
            <person name="Kohler A."/>
            <person name="Barry K."/>
            <person name="LaButti K."/>
            <person name="Morin E."/>
            <person name="Salamov A."/>
            <person name="Lipzen A."/>
            <person name="Mereny Z."/>
            <person name="Hegedus B."/>
            <person name="Baldrian P."/>
            <person name="Stursova M."/>
            <person name="Weitz H."/>
            <person name="Taylor A."/>
            <person name="Grigoriev I.V."/>
            <person name="Nagy L.G."/>
            <person name="Martin F."/>
            <person name="Kauserud H."/>
        </authorList>
    </citation>
    <scope>NUCLEOTIDE SEQUENCE</scope>
    <source>
        <strain evidence="3">CBHHK182m</strain>
    </source>
</reference>
<evidence type="ECO:0000256" key="1">
    <source>
        <dbReference type="SAM" id="Coils"/>
    </source>
</evidence>
<dbReference type="AlphaFoldDB" id="A0AAD7MYY3"/>
<organism evidence="3 4">
    <name type="scientific">Mycena metata</name>
    <dbReference type="NCBI Taxonomy" id="1033252"/>
    <lineage>
        <taxon>Eukaryota</taxon>
        <taxon>Fungi</taxon>
        <taxon>Dikarya</taxon>
        <taxon>Basidiomycota</taxon>
        <taxon>Agaricomycotina</taxon>
        <taxon>Agaricomycetes</taxon>
        <taxon>Agaricomycetidae</taxon>
        <taxon>Agaricales</taxon>
        <taxon>Marasmiineae</taxon>
        <taxon>Mycenaceae</taxon>
        <taxon>Mycena</taxon>
    </lineage>
</organism>
<comment type="caution">
    <text evidence="3">The sequence shown here is derived from an EMBL/GenBank/DDBJ whole genome shotgun (WGS) entry which is preliminary data.</text>
</comment>
<keyword evidence="1" id="KW-0175">Coiled coil</keyword>